<name>A0A382V3W0_9ZZZZ</name>
<evidence type="ECO:0000313" key="1">
    <source>
        <dbReference type="EMBL" id="SVD40725.1"/>
    </source>
</evidence>
<gene>
    <name evidence="1" type="ORF">METZ01_LOCUS393579</name>
</gene>
<dbReference type="EMBL" id="UINC01148693">
    <property type="protein sequence ID" value="SVD40725.1"/>
    <property type="molecule type" value="Genomic_DNA"/>
</dbReference>
<accession>A0A382V3W0</accession>
<protein>
    <recommendedName>
        <fullName evidence="2">Phospholipase D-like domain-containing protein</fullName>
    </recommendedName>
</protein>
<organism evidence="1">
    <name type="scientific">marine metagenome</name>
    <dbReference type="NCBI Taxonomy" id="408172"/>
    <lineage>
        <taxon>unclassified sequences</taxon>
        <taxon>metagenomes</taxon>
        <taxon>ecological metagenomes</taxon>
    </lineage>
</organism>
<dbReference type="Gene3D" id="3.30.870.10">
    <property type="entry name" value="Endonuclease Chain A"/>
    <property type="match status" value="1"/>
</dbReference>
<sequence>MARLDLDYTSAFPVLDPLTFPTNEGSYCVRDRIIADTRDSNNLKIVTGYAGMEELIEFISEYAFNQEIEIVIGHEPSMVMRKSAKRTPEKLADEMREYWLNRGFSPRTNASVLEAIRAIESGRVRTKIHTERFLHAKATVTETAATFGSSNFSRSGLEHSRELNGRHLYGSREFVMINDFVKGCWDRSENFDDRFLELLKELQLYITWEEALARACA</sequence>
<dbReference type="AlphaFoldDB" id="A0A382V3W0"/>
<proteinExistence type="predicted"/>
<reference evidence="1" key="1">
    <citation type="submission" date="2018-05" db="EMBL/GenBank/DDBJ databases">
        <authorList>
            <person name="Lanie J.A."/>
            <person name="Ng W.-L."/>
            <person name="Kazmierczak K.M."/>
            <person name="Andrzejewski T.M."/>
            <person name="Davidsen T.M."/>
            <person name="Wayne K.J."/>
            <person name="Tettelin H."/>
            <person name="Glass J.I."/>
            <person name="Rusch D."/>
            <person name="Podicherti R."/>
            <person name="Tsui H.-C.T."/>
            <person name="Winkler M.E."/>
        </authorList>
    </citation>
    <scope>NUCLEOTIDE SEQUENCE</scope>
</reference>
<feature type="non-terminal residue" evidence="1">
    <location>
        <position position="217"/>
    </location>
</feature>
<evidence type="ECO:0008006" key="2">
    <source>
        <dbReference type="Google" id="ProtNLM"/>
    </source>
</evidence>